<comment type="caution">
    <text evidence="10">The sequence shown here is derived from an EMBL/GenBank/DDBJ whole genome shotgun (WGS) entry which is preliminary data.</text>
</comment>
<dbReference type="Pfam" id="PF07714">
    <property type="entry name" value="PK_Tyr_Ser-Thr"/>
    <property type="match status" value="1"/>
</dbReference>
<keyword evidence="2" id="KW-0808">Transferase</keyword>
<dbReference type="InterPro" id="IPR008266">
    <property type="entry name" value="Tyr_kinase_AS"/>
</dbReference>
<keyword evidence="5 7" id="KW-0067">ATP-binding</keyword>
<gene>
    <name evidence="10" type="primary">ga26481</name>
    <name evidence="10" type="ORF">PR202_ga26481</name>
</gene>
<dbReference type="PROSITE" id="PS00107">
    <property type="entry name" value="PROTEIN_KINASE_ATP"/>
    <property type="match status" value="1"/>
</dbReference>
<evidence type="ECO:0000256" key="3">
    <source>
        <dbReference type="ARBA" id="ARBA00022741"/>
    </source>
</evidence>
<feature type="region of interest" description="Disordered" evidence="8">
    <location>
        <begin position="1"/>
        <end position="21"/>
    </location>
</feature>
<feature type="binding site" evidence="7">
    <location>
        <position position="70"/>
    </location>
    <ligand>
        <name>ATP</name>
        <dbReference type="ChEBI" id="CHEBI:30616"/>
    </ligand>
</feature>
<dbReference type="InterPro" id="IPR052101">
    <property type="entry name" value="Plant_StressResp_Kinase"/>
</dbReference>
<evidence type="ECO:0000256" key="4">
    <source>
        <dbReference type="ARBA" id="ARBA00022777"/>
    </source>
</evidence>
<reference evidence="10" key="1">
    <citation type="journal article" date="2018" name="DNA Res.">
        <title>Multiple hybrid de novo genome assembly of finger millet, an orphan allotetraploid crop.</title>
        <authorList>
            <person name="Hatakeyama M."/>
            <person name="Aluri S."/>
            <person name="Balachadran M.T."/>
            <person name="Sivarajan S.R."/>
            <person name="Patrignani A."/>
            <person name="Gruter S."/>
            <person name="Poveda L."/>
            <person name="Shimizu-Inatsugi R."/>
            <person name="Baeten J."/>
            <person name="Francoijs K.J."/>
            <person name="Nataraja K.N."/>
            <person name="Reddy Y.A.N."/>
            <person name="Phadnis S."/>
            <person name="Ravikumar R.L."/>
            <person name="Schlapbach R."/>
            <person name="Sreeman S.M."/>
            <person name="Shimizu K.K."/>
        </authorList>
    </citation>
    <scope>NUCLEOTIDE SEQUENCE</scope>
</reference>
<keyword evidence="6" id="KW-0829">Tyrosine-protein kinase</keyword>
<protein>
    <recommendedName>
        <fullName evidence="9">Protein kinase domain-containing protein</fullName>
    </recommendedName>
</protein>
<evidence type="ECO:0000256" key="2">
    <source>
        <dbReference type="ARBA" id="ARBA00022679"/>
    </source>
</evidence>
<name>A0AAV5DEK4_ELECO</name>
<accession>A0AAV5DEK4</accession>
<dbReference type="Gene3D" id="3.30.200.20">
    <property type="entry name" value="Phosphorylase Kinase, domain 1"/>
    <property type="match status" value="1"/>
</dbReference>
<keyword evidence="1" id="KW-0597">Phosphoprotein</keyword>
<dbReference type="AlphaFoldDB" id="A0AAV5DEK4"/>
<evidence type="ECO:0000256" key="1">
    <source>
        <dbReference type="ARBA" id="ARBA00022553"/>
    </source>
</evidence>
<dbReference type="InterPro" id="IPR017441">
    <property type="entry name" value="Protein_kinase_ATP_BS"/>
</dbReference>
<dbReference type="InterPro" id="IPR020635">
    <property type="entry name" value="Tyr_kinase_cat_dom"/>
</dbReference>
<evidence type="ECO:0000259" key="9">
    <source>
        <dbReference type="PROSITE" id="PS50011"/>
    </source>
</evidence>
<dbReference type="PANTHER" id="PTHR47983">
    <property type="entry name" value="PTO-INTERACTING PROTEIN 1-LIKE"/>
    <property type="match status" value="1"/>
</dbReference>
<evidence type="ECO:0000313" key="10">
    <source>
        <dbReference type="EMBL" id="GJN08547.1"/>
    </source>
</evidence>
<dbReference type="FunFam" id="1.10.510.10:FF:000103">
    <property type="entry name" value="PTI1-like tyrosine-protein kinase 3"/>
    <property type="match status" value="1"/>
</dbReference>
<dbReference type="EMBL" id="BQKI01000015">
    <property type="protein sequence ID" value="GJN08547.1"/>
    <property type="molecule type" value="Genomic_DNA"/>
</dbReference>
<feature type="compositionally biased region" description="Pro residues" evidence="8">
    <location>
        <begin position="10"/>
        <end position="21"/>
    </location>
</feature>
<dbReference type="SMART" id="SM00219">
    <property type="entry name" value="TyrKc"/>
    <property type="match status" value="1"/>
</dbReference>
<keyword evidence="11" id="KW-1185">Reference proteome</keyword>
<dbReference type="GO" id="GO:0004713">
    <property type="term" value="F:protein tyrosine kinase activity"/>
    <property type="evidence" value="ECO:0007669"/>
    <property type="project" value="UniProtKB-KW"/>
</dbReference>
<dbReference type="PROSITE" id="PS00109">
    <property type="entry name" value="PROTEIN_KINASE_TYR"/>
    <property type="match status" value="1"/>
</dbReference>
<dbReference type="PANTHER" id="PTHR47983:SF37">
    <property type="entry name" value="OS03G0226300 PROTEIN"/>
    <property type="match status" value="1"/>
</dbReference>
<dbReference type="InterPro" id="IPR001245">
    <property type="entry name" value="Ser-Thr/Tyr_kinase_cat_dom"/>
</dbReference>
<keyword evidence="3 7" id="KW-0547">Nucleotide-binding</keyword>
<dbReference type="GO" id="GO:0005524">
    <property type="term" value="F:ATP binding"/>
    <property type="evidence" value="ECO:0007669"/>
    <property type="project" value="UniProtKB-UniRule"/>
</dbReference>
<dbReference type="Gene3D" id="1.10.510.10">
    <property type="entry name" value="Transferase(Phosphotransferase) domain 1"/>
    <property type="match status" value="1"/>
</dbReference>
<dbReference type="InterPro" id="IPR011009">
    <property type="entry name" value="Kinase-like_dom_sf"/>
</dbReference>
<evidence type="ECO:0000256" key="7">
    <source>
        <dbReference type="PROSITE-ProRule" id="PRU10141"/>
    </source>
</evidence>
<evidence type="ECO:0000256" key="8">
    <source>
        <dbReference type="SAM" id="MobiDB-lite"/>
    </source>
</evidence>
<feature type="domain" description="Protein kinase" evidence="9">
    <location>
        <begin position="41"/>
        <end position="322"/>
    </location>
</feature>
<evidence type="ECO:0000256" key="5">
    <source>
        <dbReference type="ARBA" id="ARBA00022840"/>
    </source>
</evidence>
<dbReference type="PROSITE" id="PS50011">
    <property type="entry name" value="PROTEIN_KINASE_DOM"/>
    <property type="match status" value="1"/>
</dbReference>
<dbReference type="InterPro" id="IPR000719">
    <property type="entry name" value="Prot_kinase_dom"/>
</dbReference>
<dbReference type="SUPFAM" id="SSF56112">
    <property type="entry name" value="Protein kinase-like (PK-like)"/>
    <property type="match status" value="1"/>
</dbReference>
<dbReference type="FunFam" id="3.30.200.20:FF:000411">
    <property type="entry name" value="Pti1 kinase-like protein"/>
    <property type="match status" value="1"/>
</dbReference>
<dbReference type="Proteomes" id="UP001054889">
    <property type="component" value="Unassembled WGS sequence"/>
</dbReference>
<organism evidence="10 11">
    <name type="scientific">Eleusine coracana subsp. coracana</name>
    <dbReference type="NCBI Taxonomy" id="191504"/>
    <lineage>
        <taxon>Eukaryota</taxon>
        <taxon>Viridiplantae</taxon>
        <taxon>Streptophyta</taxon>
        <taxon>Embryophyta</taxon>
        <taxon>Tracheophyta</taxon>
        <taxon>Spermatophyta</taxon>
        <taxon>Magnoliopsida</taxon>
        <taxon>Liliopsida</taxon>
        <taxon>Poales</taxon>
        <taxon>Poaceae</taxon>
        <taxon>PACMAD clade</taxon>
        <taxon>Chloridoideae</taxon>
        <taxon>Cynodonteae</taxon>
        <taxon>Eleusininae</taxon>
        <taxon>Eleusine</taxon>
    </lineage>
</organism>
<evidence type="ECO:0000256" key="6">
    <source>
        <dbReference type="ARBA" id="ARBA00023137"/>
    </source>
</evidence>
<proteinExistence type="predicted"/>
<keyword evidence="4" id="KW-0418">Kinase</keyword>
<sequence length="331" mass="35785">MSGPGKPRGPNAPRPGGPPKVLPIDVPAISMGELNNITGNFGQGALVGEGSYGQIYRATLTSGELVAIKKLDPSVSKDTVADFSAQLSMVSRLKNEYFLQLMGYYLDDCHRVLVYQFASHGSLHDTLHGKKGVKDATPGPALSWNQRVKIAYGAARGLEYLHEKVQPAIVHRDVRSSNVLFDDYDSKLADFNLTSQPPDGAARLHSTRVLGTFGYHAPEYAMTGVLTQKSDVYSFGVILLELLTGRKPVDHTLPKGQQSLVTWATPRLSEDKVKQCVDPKLGDDYPPKAVAKMAAVAALCVQYESDFRPNMTIVVKALQPLLKAAAGPPST</sequence>
<reference evidence="10" key="2">
    <citation type="submission" date="2021-12" db="EMBL/GenBank/DDBJ databases">
        <title>Resequencing data analysis of finger millet.</title>
        <authorList>
            <person name="Hatakeyama M."/>
            <person name="Aluri S."/>
            <person name="Balachadran M.T."/>
            <person name="Sivarajan S.R."/>
            <person name="Poveda L."/>
            <person name="Shimizu-Inatsugi R."/>
            <person name="Schlapbach R."/>
            <person name="Sreeman S.M."/>
            <person name="Shimizu K.K."/>
        </authorList>
    </citation>
    <scope>NUCLEOTIDE SEQUENCE</scope>
</reference>
<evidence type="ECO:0000313" key="11">
    <source>
        <dbReference type="Proteomes" id="UP001054889"/>
    </source>
</evidence>